<keyword evidence="2" id="KW-0732">Signal</keyword>
<evidence type="ECO:0008006" key="5">
    <source>
        <dbReference type="Google" id="ProtNLM"/>
    </source>
</evidence>
<name>U6LH99_9EIME</name>
<protein>
    <recommendedName>
        <fullName evidence="5">Secreted protein</fullName>
    </recommendedName>
</protein>
<dbReference type="VEuPathDB" id="ToxoDB:EBH_0084200"/>
<evidence type="ECO:0000256" key="2">
    <source>
        <dbReference type="SAM" id="SignalP"/>
    </source>
</evidence>
<feature type="region of interest" description="Disordered" evidence="1">
    <location>
        <begin position="30"/>
        <end position="155"/>
    </location>
</feature>
<evidence type="ECO:0000313" key="3">
    <source>
        <dbReference type="EMBL" id="CDJ49767.1"/>
    </source>
</evidence>
<feature type="signal peptide" evidence="2">
    <location>
        <begin position="1"/>
        <end position="25"/>
    </location>
</feature>
<gene>
    <name evidence="3" type="ORF">EBH_0084200</name>
</gene>
<feature type="compositionally biased region" description="Acidic residues" evidence="1">
    <location>
        <begin position="94"/>
        <end position="105"/>
    </location>
</feature>
<feature type="chain" id="PRO_5004674009" description="Secreted protein" evidence="2">
    <location>
        <begin position="26"/>
        <end position="191"/>
    </location>
</feature>
<sequence length="191" mass="20294">MLYRSSFYGSCTLIVCIGALAFSEAHNFENTSSGPGQPNREPEFSQQGSASAGFAEDDYEGSNWGYGGGHEAPPHESPELSVPPMVAGTPLENGGDDDEEEDEEGATYNDSSSPKQHLSRDAGARPPINVQQGQATDRSAERFGSNGANCPPGGYSKQARLKGAFAAENTLTKTFPHLKLYNAPTAHLLLK</sequence>
<dbReference type="Proteomes" id="UP000030750">
    <property type="component" value="Unassembled WGS sequence"/>
</dbReference>
<proteinExistence type="predicted"/>
<evidence type="ECO:0000313" key="4">
    <source>
        <dbReference type="Proteomes" id="UP000030750"/>
    </source>
</evidence>
<organism evidence="3 4">
    <name type="scientific">Eimeria brunetti</name>
    <dbReference type="NCBI Taxonomy" id="51314"/>
    <lineage>
        <taxon>Eukaryota</taxon>
        <taxon>Sar</taxon>
        <taxon>Alveolata</taxon>
        <taxon>Apicomplexa</taxon>
        <taxon>Conoidasida</taxon>
        <taxon>Coccidia</taxon>
        <taxon>Eucoccidiorida</taxon>
        <taxon>Eimeriorina</taxon>
        <taxon>Eimeriidae</taxon>
        <taxon>Eimeria</taxon>
    </lineage>
</organism>
<dbReference type="EMBL" id="HG711842">
    <property type="protein sequence ID" value="CDJ49767.1"/>
    <property type="molecule type" value="Genomic_DNA"/>
</dbReference>
<evidence type="ECO:0000256" key="1">
    <source>
        <dbReference type="SAM" id="MobiDB-lite"/>
    </source>
</evidence>
<reference evidence="3" key="1">
    <citation type="submission" date="2013-10" db="EMBL/GenBank/DDBJ databases">
        <title>Genomic analysis of the causative agents of coccidiosis in chickens.</title>
        <authorList>
            <person name="Reid A.J."/>
            <person name="Blake D."/>
            <person name="Billington K."/>
            <person name="Browne H."/>
            <person name="Dunn M."/>
            <person name="Hung S."/>
            <person name="Kawahara F."/>
            <person name="Miranda-Saavedra D."/>
            <person name="Mourier T."/>
            <person name="Nagra H."/>
            <person name="Otto T.D."/>
            <person name="Rawlings N."/>
            <person name="Sanchez A."/>
            <person name="Sanders M."/>
            <person name="Subramaniam C."/>
            <person name="Tay Y."/>
            <person name="Dear P."/>
            <person name="Doerig C."/>
            <person name="Gruber A."/>
            <person name="Parkinson J."/>
            <person name="Shirley M."/>
            <person name="Wan K.L."/>
            <person name="Berriman M."/>
            <person name="Tomley F."/>
            <person name="Pain A."/>
        </authorList>
    </citation>
    <scope>NUCLEOTIDE SEQUENCE [LARGE SCALE GENOMIC DNA]</scope>
    <source>
        <strain evidence="3">Houghton</strain>
    </source>
</reference>
<dbReference type="AlphaFoldDB" id="U6LH99"/>
<accession>U6LH99</accession>
<reference evidence="3" key="2">
    <citation type="submission" date="2013-10" db="EMBL/GenBank/DDBJ databases">
        <authorList>
            <person name="Aslett M."/>
        </authorList>
    </citation>
    <scope>NUCLEOTIDE SEQUENCE [LARGE SCALE GENOMIC DNA]</scope>
    <source>
        <strain evidence="3">Houghton</strain>
    </source>
</reference>
<keyword evidence="4" id="KW-1185">Reference proteome</keyword>